<reference evidence="2 3" key="1">
    <citation type="submission" date="2023-06" db="EMBL/GenBank/DDBJ databases">
        <title>Parasedimentitalea psychrophila sp. nov., a psychrophilic bacterium isolated from deep-sea sediment.</title>
        <authorList>
            <person name="Li A."/>
        </authorList>
    </citation>
    <scope>NUCLEOTIDE SEQUENCE [LARGE SCALE GENOMIC DNA]</scope>
    <source>
        <strain evidence="2 3">QS115</strain>
    </source>
</reference>
<evidence type="ECO:0000313" key="2">
    <source>
        <dbReference type="EMBL" id="WIY27353.1"/>
    </source>
</evidence>
<protein>
    <submittedName>
        <fullName evidence="2">Uncharacterized protein</fullName>
    </submittedName>
</protein>
<accession>A0A9Y2L3B2</accession>
<sequence length="95" mass="10544">MPVAPLRKHPRLSPVATLLHGLPKGPPKARKGGRGISDLAERADMASRSICLTLPSIPETQRKFERDFWKQLEEAQPRILAAILDATSCALRRHT</sequence>
<dbReference type="AlphaFoldDB" id="A0A9Y2L3B2"/>
<keyword evidence="3" id="KW-1185">Reference proteome</keyword>
<gene>
    <name evidence="2" type="ORF">QPJ95_10805</name>
</gene>
<dbReference type="EMBL" id="CP127247">
    <property type="protein sequence ID" value="WIY27353.1"/>
    <property type="molecule type" value="Genomic_DNA"/>
</dbReference>
<proteinExistence type="predicted"/>
<feature type="compositionally biased region" description="Basic residues" evidence="1">
    <location>
        <begin position="1"/>
        <end position="11"/>
    </location>
</feature>
<name>A0A9Y2L3B2_9RHOB</name>
<evidence type="ECO:0000256" key="1">
    <source>
        <dbReference type="SAM" id="MobiDB-lite"/>
    </source>
</evidence>
<feature type="region of interest" description="Disordered" evidence="1">
    <location>
        <begin position="1"/>
        <end position="36"/>
    </location>
</feature>
<dbReference type="KEGG" id="ppso:QPJ95_10805"/>
<evidence type="ECO:0000313" key="3">
    <source>
        <dbReference type="Proteomes" id="UP001238334"/>
    </source>
</evidence>
<dbReference type="Proteomes" id="UP001238334">
    <property type="component" value="Chromosome"/>
</dbReference>
<organism evidence="2 3">
    <name type="scientific">Parasedimentitalea psychrophila</name>
    <dbReference type="NCBI Taxonomy" id="2997337"/>
    <lineage>
        <taxon>Bacteria</taxon>
        <taxon>Pseudomonadati</taxon>
        <taxon>Pseudomonadota</taxon>
        <taxon>Alphaproteobacteria</taxon>
        <taxon>Rhodobacterales</taxon>
        <taxon>Paracoccaceae</taxon>
        <taxon>Parasedimentitalea</taxon>
    </lineage>
</organism>
<dbReference type="RefSeq" id="WP_270920501.1">
    <property type="nucleotide sequence ID" value="NZ_CP127247.1"/>
</dbReference>